<evidence type="ECO:0000313" key="2">
    <source>
        <dbReference type="EMBL" id="MPC88531.1"/>
    </source>
</evidence>
<accession>A0A5B7ISG1</accession>
<dbReference type="Proteomes" id="UP000324222">
    <property type="component" value="Unassembled WGS sequence"/>
</dbReference>
<gene>
    <name evidence="2" type="ORF">E2C01_083438</name>
</gene>
<comment type="caution">
    <text evidence="2">The sequence shown here is derived from an EMBL/GenBank/DDBJ whole genome shotgun (WGS) entry which is preliminary data.</text>
</comment>
<feature type="transmembrane region" description="Helical" evidence="1">
    <location>
        <begin position="6"/>
        <end position="29"/>
    </location>
</feature>
<evidence type="ECO:0000256" key="1">
    <source>
        <dbReference type="SAM" id="Phobius"/>
    </source>
</evidence>
<keyword evidence="1" id="KW-1133">Transmembrane helix</keyword>
<dbReference type="AlphaFoldDB" id="A0A5B7ISG1"/>
<reference evidence="2 3" key="1">
    <citation type="submission" date="2019-05" db="EMBL/GenBank/DDBJ databases">
        <title>Another draft genome of Portunus trituberculatus and its Hox gene families provides insights of decapod evolution.</title>
        <authorList>
            <person name="Jeong J.-H."/>
            <person name="Song I."/>
            <person name="Kim S."/>
            <person name="Choi T."/>
            <person name="Kim D."/>
            <person name="Ryu S."/>
            <person name="Kim W."/>
        </authorList>
    </citation>
    <scope>NUCLEOTIDE SEQUENCE [LARGE SCALE GENOMIC DNA]</scope>
    <source>
        <tissue evidence="2">Muscle</tissue>
    </source>
</reference>
<name>A0A5B7ISG1_PORTR</name>
<protein>
    <submittedName>
        <fullName evidence="2">Uncharacterized protein</fullName>
    </submittedName>
</protein>
<evidence type="ECO:0000313" key="3">
    <source>
        <dbReference type="Proteomes" id="UP000324222"/>
    </source>
</evidence>
<organism evidence="2 3">
    <name type="scientific">Portunus trituberculatus</name>
    <name type="common">Swimming crab</name>
    <name type="synonym">Neptunus trituberculatus</name>
    <dbReference type="NCBI Taxonomy" id="210409"/>
    <lineage>
        <taxon>Eukaryota</taxon>
        <taxon>Metazoa</taxon>
        <taxon>Ecdysozoa</taxon>
        <taxon>Arthropoda</taxon>
        <taxon>Crustacea</taxon>
        <taxon>Multicrustacea</taxon>
        <taxon>Malacostraca</taxon>
        <taxon>Eumalacostraca</taxon>
        <taxon>Eucarida</taxon>
        <taxon>Decapoda</taxon>
        <taxon>Pleocyemata</taxon>
        <taxon>Brachyura</taxon>
        <taxon>Eubrachyura</taxon>
        <taxon>Portunoidea</taxon>
        <taxon>Portunidae</taxon>
        <taxon>Portuninae</taxon>
        <taxon>Portunus</taxon>
    </lineage>
</organism>
<keyword evidence="1" id="KW-0812">Transmembrane</keyword>
<keyword evidence="3" id="KW-1185">Reference proteome</keyword>
<proteinExistence type="predicted"/>
<dbReference type="EMBL" id="VSRR010078088">
    <property type="protein sequence ID" value="MPC88531.1"/>
    <property type="molecule type" value="Genomic_DNA"/>
</dbReference>
<sequence>MAKKVMMVVVVIMVVVVVVVVVVAVMAVVMRVMEATAAAICHHLVTPQKEVSLVYTCLSPCPSTQHPFPPPTHLPATPAPSSLTRLLTPACKTEYYDRFWRPSLI</sequence>
<keyword evidence="1" id="KW-0472">Membrane</keyword>